<feature type="transmembrane region" description="Helical" evidence="7">
    <location>
        <begin position="124"/>
        <end position="145"/>
    </location>
</feature>
<evidence type="ECO:0000256" key="6">
    <source>
        <dbReference type="ARBA" id="ARBA00023136"/>
    </source>
</evidence>
<feature type="transmembrane region" description="Helical" evidence="7">
    <location>
        <begin position="401"/>
        <end position="421"/>
    </location>
</feature>
<feature type="transmembrane region" description="Helical" evidence="7">
    <location>
        <begin position="84"/>
        <end position="104"/>
    </location>
</feature>
<dbReference type="PANTHER" id="PTHR30183">
    <property type="entry name" value="MOLYBDENUM TRANSPORT SYSTEM PERMEASE PROTEIN MODB"/>
    <property type="match status" value="1"/>
</dbReference>
<sequence length="540" mass="56588">MVLPIMAGLAGTVIPAFSNGAAGVSKLLEWQGLSKAVALSVGTGLASTGLALILTILILAAFAGTPTFSRIRRGLAPLLSVPHAAAALGLAFLIAPSGWIARLLSPELTGWQTPPDLLILNDPWGLALTLGLVAKELPFLLLMSLTALPHIDADRRLTTAATLGYGRISAFIFTLLPDLYRQLRLPTYAVLAYGVTTVDMAMILGPTLPPTLATQITLWMGEASLAMRDTAAAGALLQLTLALLAITIWRVMEILLKRLLVHTAQSAPRLPHLDAPAALLARGAAAVVTAMLMFGLAGLALWSFAGLWQFPDALPESFTFRTWASAAPALAETSAATLLIAVTATLVALALCLGCLQAEATLHLAPTSRATILLYLPLLVPQIAFLPGLQMLALPLGLDGSLGAVAAIHLVFVLPYVFLSLSGPFRAWDARIATAGATLGASDARIFWRLRLPMLSGPLATAAAVGMAVSIGQYLPTLMIGGGRIETLTTEAVALSSGGNRRLIGAYAVLQLLLPALAFFAALTLPMALWRDRLLMRGLE</sequence>
<feature type="transmembrane region" description="Helical" evidence="7">
    <location>
        <begin position="504"/>
        <end position="530"/>
    </location>
</feature>
<feature type="transmembrane region" description="Helical" evidence="7">
    <location>
        <begin position="36"/>
        <end position="63"/>
    </location>
</feature>
<evidence type="ECO:0000256" key="1">
    <source>
        <dbReference type="ARBA" id="ARBA00004651"/>
    </source>
</evidence>
<evidence type="ECO:0000313" key="10">
    <source>
        <dbReference type="Proteomes" id="UP001230978"/>
    </source>
</evidence>
<dbReference type="InterPro" id="IPR035906">
    <property type="entry name" value="MetI-like_sf"/>
</dbReference>
<dbReference type="Gene3D" id="1.10.3720.10">
    <property type="entry name" value="MetI-like"/>
    <property type="match status" value="2"/>
</dbReference>
<gene>
    <name evidence="9" type="ORF">QF092_02925</name>
</gene>
<evidence type="ECO:0000256" key="7">
    <source>
        <dbReference type="RuleBase" id="RU363032"/>
    </source>
</evidence>
<accession>A0ABY8QAT9</accession>
<dbReference type="Proteomes" id="UP001230978">
    <property type="component" value="Chromosome"/>
</dbReference>
<keyword evidence="6 7" id="KW-0472">Membrane</keyword>
<keyword evidence="2 7" id="KW-0813">Transport</keyword>
<protein>
    <submittedName>
        <fullName evidence="9">ABC transporter permease subunit</fullName>
    </submittedName>
</protein>
<feature type="transmembrane region" description="Helical" evidence="7">
    <location>
        <begin position="370"/>
        <end position="389"/>
    </location>
</feature>
<feature type="transmembrane region" description="Helical" evidence="7">
    <location>
        <begin position="455"/>
        <end position="475"/>
    </location>
</feature>
<keyword evidence="3" id="KW-1003">Cell membrane</keyword>
<evidence type="ECO:0000259" key="8">
    <source>
        <dbReference type="PROSITE" id="PS50928"/>
    </source>
</evidence>
<name>A0ABY8QAT9_9RHOB</name>
<evidence type="ECO:0000256" key="5">
    <source>
        <dbReference type="ARBA" id="ARBA00022989"/>
    </source>
</evidence>
<dbReference type="PANTHER" id="PTHR30183:SF6">
    <property type="entry name" value="INNER MEMBRANE ABC TRANSPORTER PERMEASE PROTEIN YNJC"/>
    <property type="match status" value="1"/>
</dbReference>
<evidence type="ECO:0000256" key="2">
    <source>
        <dbReference type="ARBA" id="ARBA00022448"/>
    </source>
</evidence>
<keyword evidence="5 7" id="KW-1133">Transmembrane helix</keyword>
<reference evidence="9 10" key="1">
    <citation type="submission" date="2023-04" db="EMBL/GenBank/DDBJ databases">
        <title>YMD61, complete Genome.</title>
        <authorList>
            <person name="Zhang J."/>
        </authorList>
    </citation>
    <scope>NUCLEOTIDE SEQUENCE [LARGE SCALE GENOMIC DNA]</scope>
    <source>
        <strain evidence="9 10">YMD61</strain>
    </source>
</reference>
<dbReference type="InterPro" id="IPR000515">
    <property type="entry name" value="MetI-like"/>
</dbReference>
<proteinExistence type="inferred from homology"/>
<feature type="domain" description="ABC transmembrane type-1" evidence="8">
    <location>
        <begin position="37"/>
        <end position="249"/>
    </location>
</feature>
<organism evidence="9 10">
    <name type="scientific">Fuscovulum ytuae</name>
    <dbReference type="NCBI Taxonomy" id="3042299"/>
    <lineage>
        <taxon>Bacteria</taxon>
        <taxon>Pseudomonadati</taxon>
        <taxon>Pseudomonadota</taxon>
        <taxon>Alphaproteobacteria</taxon>
        <taxon>Rhodobacterales</taxon>
        <taxon>Paracoccaceae</taxon>
        <taxon>Fuscovulum</taxon>
    </lineage>
</organism>
<comment type="subcellular location">
    <subcellularLocation>
        <location evidence="1 7">Cell membrane</location>
        <topology evidence="1 7">Multi-pass membrane protein</topology>
    </subcellularLocation>
</comment>
<keyword evidence="4 7" id="KW-0812">Transmembrane</keyword>
<dbReference type="PROSITE" id="PS50928">
    <property type="entry name" value="ABC_TM1"/>
    <property type="match status" value="2"/>
</dbReference>
<dbReference type="Pfam" id="PF00528">
    <property type="entry name" value="BPD_transp_1"/>
    <property type="match status" value="1"/>
</dbReference>
<evidence type="ECO:0000256" key="3">
    <source>
        <dbReference type="ARBA" id="ARBA00022475"/>
    </source>
</evidence>
<dbReference type="SUPFAM" id="SSF161098">
    <property type="entry name" value="MetI-like"/>
    <property type="match status" value="2"/>
</dbReference>
<feature type="domain" description="ABC transmembrane type-1" evidence="8">
    <location>
        <begin position="334"/>
        <end position="522"/>
    </location>
</feature>
<dbReference type="EMBL" id="CP124535">
    <property type="protein sequence ID" value="WGV17983.1"/>
    <property type="molecule type" value="Genomic_DNA"/>
</dbReference>
<keyword evidence="10" id="KW-1185">Reference proteome</keyword>
<feature type="transmembrane region" description="Helical" evidence="7">
    <location>
        <begin position="335"/>
        <end position="358"/>
    </location>
</feature>
<feature type="transmembrane region" description="Helical" evidence="7">
    <location>
        <begin position="279"/>
        <end position="305"/>
    </location>
</feature>
<comment type="similarity">
    <text evidence="7">Belongs to the binding-protein-dependent transport system permease family.</text>
</comment>
<feature type="transmembrane region" description="Helical" evidence="7">
    <location>
        <begin position="230"/>
        <end position="249"/>
    </location>
</feature>
<dbReference type="CDD" id="cd06261">
    <property type="entry name" value="TM_PBP2"/>
    <property type="match status" value="1"/>
</dbReference>
<dbReference type="RefSeq" id="WP_281469728.1">
    <property type="nucleotide sequence ID" value="NZ_CP124535.1"/>
</dbReference>
<evidence type="ECO:0000313" key="9">
    <source>
        <dbReference type="EMBL" id="WGV17983.1"/>
    </source>
</evidence>
<evidence type="ECO:0000256" key="4">
    <source>
        <dbReference type="ARBA" id="ARBA00022692"/>
    </source>
</evidence>